<dbReference type="InterPro" id="IPR000845">
    <property type="entry name" value="Nucleoside_phosphorylase_d"/>
</dbReference>
<sequence length="238" mass="26212">MQWKIGIICAVDREVKPFLTHIENCIVSEKAMLKIYEGTIEGVSVVALFSGVCKVNAAIAAQILIDTYHVNAIINAGTAGGIDSKVNVFDTVISTQVAYHDVSDNILKEFHPHMPSIYFDADSLLLDLARKSIQNKKSDYAVYFGKMVTGDKFIDDINLINSISAKYAALSADMETASIAHVCYVNRVPFIAIRTITDTATHSGFENFEKNCDVASNISKDFVLGLLKEIKTYFSLVK</sequence>
<evidence type="ECO:0000256" key="4">
    <source>
        <dbReference type="ARBA" id="ARBA00022801"/>
    </source>
</evidence>
<dbReference type="OrthoDB" id="9792278at2"/>
<protein>
    <recommendedName>
        <fullName evidence="2">adenosylhomocysteine nucleosidase</fullName>
        <ecNumber evidence="2">3.2.2.9</ecNumber>
    </recommendedName>
</protein>
<evidence type="ECO:0000256" key="1">
    <source>
        <dbReference type="ARBA" id="ARBA00004945"/>
    </source>
</evidence>
<dbReference type="InterPro" id="IPR035994">
    <property type="entry name" value="Nucleoside_phosphorylase_sf"/>
</dbReference>
<dbReference type="GO" id="GO:0005829">
    <property type="term" value="C:cytosol"/>
    <property type="evidence" value="ECO:0007669"/>
    <property type="project" value="TreeGrafter"/>
</dbReference>
<dbReference type="Gene3D" id="3.40.50.1580">
    <property type="entry name" value="Nucleoside phosphorylase domain"/>
    <property type="match status" value="1"/>
</dbReference>
<dbReference type="Proteomes" id="UP000236151">
    <property type="component" value="Unassembled WGS sequence"/>
</dbReference>
<dbReference type="UniPathway" id="UPA00904">
    <property type="reaction ID" value="UER00871"/>
</dbReference>
<dbReference type="GO" id="GO:0008782">
    <property type="term" value="F:adenosylhomocysteine nucleosidase activity"/>
    <property type="evidence" value="ECO:0007669"/>
    <property type="project" value="UniProtKB-EC"/>
</dbReference>
<dbReference type="PANTHER" id="PTHR46832">
    <property type="entry name" value="5'-METHYLTHIOADENOSINE/S-ADENOSYLHOMOCYSTEINE NUCLEOSIDASE"/>
    <property type="match status" value="1"/>
</dbReference>
<keyword evidence="5" id="KW-0486">Methionine biosynthesis</keyword>
<dbReference type="KEGG" id="cthd:CDO33_10175"/>
<evidence type="ECO:0000256" key="2">
    <source>
        <dbReference type="ARBA" id="ARBA00011974"/>
    </source>
</evidence>
<dbReference type="GO" id="GO:0019284">
    <property type="term" value="P:L-methionine salvage from S-adenosylmethionine"/>
    <property type="evidence" value="ECO:0007669"/>
    <property type="project" value="TreeGrafter"/>
</dbReference>
<name>A0A2K2F7A2_9CLOT</name>
<dbReference type="GO" id="GO:0008930">
    <property type="term" value="F:methylthioadenosine nucleosidase activity"/>
    <property type="evidence" value="ECO:0007669"/>
    <property type="project" value="InterPro"/>
</dbReference>
<dbReference type="EC" id="3.2.2.9" evidence="2"/>
<organism evidence="7 8">
    <name type="scientific">Clostridium thermosuccinogenes</name>
    <dbReference type="NCBI Taxonomy" id="84032"/>
    <lineage>
        <taxon>Bacteria</taxon>
        <taxon>Bacillati</taxon>
        <taxon>Bacillota</taxon>
        <taxon>Clostridia</taxon>
        <taxon>Eubacteriales</taxon>
        <taxon>Clostridiaceae</taxon>
        <taxon>Clostridium</taxon>
    </lineage>
</organism>
<keyword evidence="8" id="KW-1185">Reference proteome</keyword>
<evidence type="ECO:0000256" key="3">
    <source>
        <dbReference type="ARBA" id="ARBA00022605"/>
    </source>
</evidence>
<comment type="caution">
    <text evidence="7">The sequence shown here is derived from an EMBL/GenBank/DDBJ whole genome shotgun (WGS) entry which is preliminary data.</text>
</comment>
<dbReference type="AlphaFoldDB" id="A0A2K2F7A2"/>
<proteinExistence type="predicted"/>
<dbReference type="Pfam" id="PF01048">
    <property type="entry name" value="PNP_UDP_1"/>
    <property type="match status" value="1"/>
</dbReference>
<dbReference type="PANTHER" id="PTHR46832:SF1">
    <property type="entry name" value="5'-METHYLTHIOADENOSINE_S-ADENOSYLHOMOCYSTEINE NUCLEOSIDASE"/>
    <property type="match status" value="1"/>
</dbReference>
<feature type="domain" description="Nucleoside phosphorylase" evidence="6">
    <location>
        <begin position="4"/>
        <end position="227"/>
    </location>
</feature>
<dbReference type="GO" id="GO:0019509">
    <property type="term" value="P:L-methionine salvage from methylthioadenosine"/>
    <property type="evidence" value="ECO:0007669"/>
    <property type="project" value="UniProtKB-UniPathway"/>
</dbReference>
<dbReference type="NCBIfam" id="NF004079">
    <property type="entry name" value="PRK05584.1"/>
    <property type="match status" value="1"/>
</dbReference>
<dbReference type="CDD" id="cd09008">
    <property type="entry name" value="MTAN"/>
    <property type="match status" value="1"/>
</dbReference>
<evidence type="ECO:0000256" key="5">
    <source>
        <dbReference type="ARBA" id="ARBA00023167"/>
    </source>
</evidence>
<evidence type="ECO:0000313" key="8">
    <source>
        <dbReference type="Proteomes" id="UP000236151"/>
    </source>
</evidence>
<gene>
    <name evidence="7" type="ORF">CDQ84_05780</name>
</gene>
<dbReference type="GO" id="GO:0009164">
    <property type="term" value="P:nucleoside catabolic process"/>
    <property type="evidence" value="ECO:0007669"/>
    <property type="project" value="InterPro"/>
</dbReference>
<evidence type="ECO:0000259" key="6">
    <source>
        <dbReference type="Pfam" id="PF01048"/>
    </source>
</evidence>
<evidence type="ECO:0000313" key="7">
    <source>
        <dbReference type="EMBL" id="PNU00592.1"/>
    </source>
</evidence>
<dbReference type="InterPro" id="IPR010049">
    <property type="entry name" value="MTA_SAH_Nsdase"/>
</dbReference>
<keyword evidence="4" id="KW-0378">Hydrolase</keyword>
<dbReference type="SUPFAM" id="SSF53167">
    <property type="entry name" value="Purine and uridine phosphorylases"/>
    <property type="match status" value="1"/>
</dbReference>
<reference evidence="7 8" key="1">
    <citation type="submission" date="2017-06" db="EMBL/GenBank/DDBJ databases">
        <title>Investigating the central metabolism of Clostridium thermosuccinogenes.</title>
        <authorList>
            <person name="Koendjbiharie J.G."/>
            <person name="van Kranenburg R."/>
        </authorList>
    </citation>
    <scope>NUCLEOTIDE SEQUENCE [LARGE SCALE GENOMIC DNA]</scope>
    <source>
        <strain evidence="7 8">DSM 5806</strain>
    </source>
</reference>
<accession>A0A2K2F7A2</accession>
<comment type="pathway">
    <text evidence="1">Amino-acid biosynthesis; L-methionine biosynthesis via salvage pathway; S-methyl-5-thio-alpha-D-ribose 1-phosphate from S-methyl-5'-thioadenosine (hydrolase route): step 1/2.</text>
</comment>
<dbReference type="NCBIfam" id="TIGR01704">
    <property type="entry name" value="MTA_SAH-Nsdase"/>
    <property type="match status" value="1"/>
</dbReference>
<keyword evidence="3" id="KW-0028">Amino-acid biosynthesis</keyword>
<dbReference type="RefSeq" id="WP_103080783.1">
    <property type="nucleotide sequence ID" value="NZ_CP021850.1"/>
</dbReference>
<dbReference type="EMBL" id="NIOJ01000009">
    <property type="protein sequence ID" value="PNU00592.1"/>
    <property type="molecule type" value="Genomic_DNA"/>
</dbReference>